<dbReference type="InterPro" id="IPR038408">
    <property type="entry name" value="GNK2_sf"/>
</dbReference>
<dbReference type="GO" id="GO:0005576">
    <property type="term" value="C:extracellular region"/>
    <property type="evidence" value="ECO:0007669"/>
    <property type="project" value="UniProtKB-SubCell"/>
</dbReference>
<dbReference type="PROSITE" id="PS51473">
    <property type="entry name" value="GNK2"/>
    <property type="match status" value="1"/>
</dbReference>
<evidence type="ECO:0000256" key="3">
    <source>
        <dbReference type="ARBA" id="ARBA00022729"/>
    </source>
</evidence>
<dbReference type="InterPro" id="IPR050581">
    <property type="entry name" value="CRR_secretory_protein"/>
</dbReference>
<comment type="similarity">
    <text evidence="5">Belongs to the cysteine-rich repeat secretory protein family.</text>
</comment>
<accession>A0A151QUB4</accession>
<keyword evidence="8" id="KW-1185">Reference proteome</keyword>
<evidence type="ECO:0000256" key="4">
    <source>
        <dbReference type="ARBA" id="ARBA00022737"/>
    </source>
</evidence>
<dbReference type="OMA" id="FRYEIFP"/>
<protein>
    <submittedName>
        <fullName evidence="7">Cysteine-rich repeat secretory protein 61</fullName>
    </submittedName>
</protein>
<sequence>MLLGEVKLENSTTLYGMTQCTRDLSNTNCTKCLDDALSKLLDCCDGNQGGRVLKGSCNFRYEIFPFLND</sequence>
<dbReference type="PANTHER" id="PTHR32411:SF43">
    <property type="entry name" value="CYSTEINE-RICH REPEAT SECRETORY PROTEIN 38"/>
    <property type="match status" value="1"/>
</dbReference>
<evidence type="ECO:0000256" key="2">
    <source>
        <dbReference type="ARBA" id="ARBA00022525"/>
    </source>
</evidence>
<keyword evidence="2" id="KW-0964">Secreted</keyword>
<dbReference type="InterPro" id="IPR002902">
    <property type="entry name" value="GNK2"/>
</dbReference>
<dbReference type="Gramene" id="C.cajan_44434.t">
    <property type="protein sequence ID" value="C.cajan_44434.t.cds1"/>
    <property type="gene ID" value="C.cajan_44434"/>
</dbReference>
<keyword evidence="3" id="KW-0732">Signal</keyword>
<dbReference type="STRING" id="3821.A0A151QUB4"/>
<reference evidence="7" key="1">
    <citation type="journal article" date="2012" name="Nat. Biotechnol.">
        <title>Draft genome sequence of pigeonpea (Cajanus cajan), an orphan legume crop of resource-poor farmers.</title>
        <authorList>
            <person name="Varshney R.K."/>
            <person name="Chen W."/>
            <person name="Li Y."/>
            <person name="Bharti A.K."/>
            <person name="Saxena R.K."/>
            <person name="Schlueter J.A."/>
            <person name="Donoghue M.T."/>
            <person name="Azam S."/>
            <person name="Fan G."/>
            <person name="Whaley A.M."/>
            <person name="Farmer A.D."/>
            <person name="Sheridan J."/>
            <person name="Iwata A."/>
            <person name="Tuteja R."/>
            <person name="Penmetsa R.V."/>
            <person name="Wu W."/>
            <person name="Upadhyaya H.D."/>
            <person name="Yang S.P."/>
            <person name="Shah T."/>
            <person name="Saxena K.B."/>
            <person name="Michael T."/>
            <person name="McCombie W.R."/>
            <person name="Yang B."/>
            <person name="Zhang G."/>
            <person name="Yang H."/>
            <person name="Wang J."/>
            <person name="Spillane C."/>
            <person name="Cook D.R."/>
            <person name="May G.D."/>
            <person name="Xu X."/>
            <person name="Jackson S.A."/>
        </authorList>
    </citation>
    <scope>NUCLEOTIDE SEQUENCE [LARGE SCALE GENOMIC DNA]</scope>
</reference>
<evidence type="ECO:0000256" key="1">
    <source>
        <dbReference type="ARBA" id="ARBA00004613"/>
    </source>
</evidence>
<dbReference type="CDD" id="cd23509">
    <property type="entry name" value="Gnk2-like"/>
    <property type="match status" value="1"/>
</dbReference>
<name>A0A151QUB4_CAJCA</name>
<keyword evidence="4" id="KW-0677">Repeat</keyword>
<proteinExistence type="inferred from homology"/>
<dbReference type="PANTHER" id="PTHR32411">
    <property type="entry name" value="CYSTEINE-RICH REPEAT SECRETORY PROTEIN 38-RELATED"/>
    <property type="match status" value="1"/>
</dbReference>
<evidence type="ECO:0000313" key="8">
    <source>
        <dbReference type="Proteomes" id="UP000075243"/>
    </source>
</evidence>
<organism evidence="7 8">
    <name type="scientific">Cajanus cajan</name>
    <name type="common">Pigeon pea</name>
    <name type="synonym">Cajanus indicus</name>
    <dbReference type="NCBI Taxonomy" id="3821"/>
    <lineage>
        <taxon>Eukaryota</taxon>
        <taxon>Viridiplantae</taxon>
        <taxon>Streptophyta</taxon>
        <taxon>Embryophyta</taxon>
        <taxon>Tracheophyta</taxon>
        <taxon>Spermatophyta</taxon>
        <taxon>Magnoliopsida</taxon>
        <taxon>eudicotyledons</taxon>
        <taxon>Gunneridae</taxon>
        <taxon>Pentapetalae</taxon>
        <taxon>rosids</taxon>
        <taxon>fabids</taxon>
        <taxon>Fabales</taxon>
        <taxon>Fabaceae</taxon>
        <taxon>Papilionoideae</taxon>
        <taxon>50 kb inversion clade</taxon>
        <taxon>NPAAA clade</taxon>
        <taxon>indigoferoid/millettioid clade</taxon>
        <taxon>Phaseoleae</taxon>
        <taxon>Cajanus</taxon>
    </lineage>
</organism>
<dbReference type="AlphaFoldDB" id="A0A151QUB4"/>
<dbReference type="Pfam" id="PF01657">
    <property type="entry name" value="Stress-antifung"/>
    <property type="match status" value="1"/>
</dbReference>
<evidence type="ECO:0000313" key="7">
    <source>
        <dbReference type="EMBL" id="KYP33854.1"/>
    </source>
</evidence>
<gene>
    <name evidence="7" type="ORF">KK1_045265</name>
</gene>
<dbReference type="Gene3D" id="3.30.430.20">
    <property type="entry name" value="Gnk2 domain, C-X8-C-X2-C motif"/>
    <property type="match status" value="1"/>
</dbReference>
<evidence type="ECO:0000259" key="6">
    <source>
        <dbReference type="PROSITE" id="PS51473"/>
    </source>
</evidence>
<dbReference type="Proteomes" id="UP000075243">
    <property type="component" value="Unassembled WGS sequence"/>
</dbReference>
<evidence type="ECO:0000256" key="5">
    <source>
        <dbReference type="ARBA" id="ARBA00038515"/>
    </source>
</evidence>
<comment type="subcellular location">
    <subcellularLocation>
        <location evidence="1">Secreted</location>
    </subcellularLocation>
</comment>
<dbReference type="EMBL" id="KQ484754">
    <property type="protein sequence ID" value="KYP33854.1"/>
    <property type="molecule type" value="Genomic_DNA"/>
</dbReference>
<feature type="domain" description="Gnk2-homologous" evidence="6">
    <location>
        <begin position="1"/>
        <end position="66"/>
    </location>
</feature>